<reference evidence="6" key="1">
    <citation type="submission" date="2012-12" db="EMBL/GenBank/DDBJ databases">
        <authorList>
            <person name="Hellsten U."/>
            <person name="Grimwood J."/>
            <person name="Chapman J.A."/>
            <person name="Shapiro H."/>
            <person name="Aerts A."/>
            <person name="Otillar R.P."/>
            <person name="Terry A.Y."/>
            <person name="Boore J.L."/>
            <person name="Simakov O."/>
            <person name="Marletaz F."/>
            <person name="Cho S.-J."/>
            <person name="Edsinger-Gonzales E."/>
            <person name="Havlak P."/>
            <person name="Kuo D.-H."/>
            <person name="Larsson T."/>
            <person name="Lv J."/>
            <person name="Arendt D."/>
            <person name="Savage R."/>
            <person name="Osoegawa K."/>
            <person name="de Jong P."/>
            <person name="Lindberg D.R."/>
            <person name="Seaver E.C."/>
            <person name="Weisblat D.A."/>
            <person name="Putnam N.H."/>
            <person name="Grigoriev I.V."/>
            <person name="Rokhsar D.S."/>
        </authorList>
    </citation>
    <scope>NUCLEOTIDE SEQUENCE</scope>
    <source>
        <strain evidence="6">I ESC-2004</strain>
    </source>
</reference>
<dbReference type="OMA" id="DVQFICP"/>
<accession>R7TSW4</accession>
<keyword evidence="3" id="KW-0067">ATP-binding</keyword>
<evidence type="ECO:0000256" key="1">
    <source>
        <dbReference type="ARBA" id="ARBA00007381"/>
    </source>
</evidence>
<dbReference type="Gene3D" id="3.30.420.40">
    <property type="match status" value="2"/>
</dbReference>
<dbReference type="Proteomes" id="UP000014760">
    <property type="component" value="Unassembled WGS sequence"/>
</dbReference>
<organism evidence="4">
    <name type="scientific">Capitella teleta</name>
    <name type="common">Polychaete worm</name>
    <dbReference type="NCBI Taxonomy" id="283909"/>
    <lineage>
        <taxon>Eukaryota</taxon>
        <taxon>Metazoa</taxon>
        <taxon>Spiralia</taxon>
        <taxon>Lophotrochozoa</taxon>
        <taxon>Annelida</taxon>
        <taxon>Polychaeta</taxon>
        <taxon>Sedentaria</taxon>
        <taxon>Scolecida</taxon>
        <taxon>Capitellidae</taxon>
        <taxon>Capitella</taxon>
    </lineage>
</organism>
<dbReference type="SUPFAM" id="SSF53067">
    <property type="entry name" value="Actin-like ATPase domain"/>
    <property type="match status" value="2"/>
</dbReference>
<dbReference type="EMBL" id="AMQN01011175">
    <property type="status" value="NOT_ANNOTATED_CDS"/>
    <property type="molecule type" value="Genomic_DNA"/>
</dbReference>
<dbReference type="PANTHER" id="PTHR14187:SF5">
    <property type="entry name" value="HEAT SHOCK 70 KDA PROTEIN 12A"/>
    <property type="match status" value="1"/>
</dbReference>
<proteinExistence type="inferred from homology"/>
<dbReference type="GO" id="GO:0005524">
    <property type="term" value="F:ATP binding"/>
    <property type="evidence" value="ECO:0007669"/>
    <property type="project" value="UniProtKB-KW"/>
</dbReference>
<evidence type="ECO:0000313" key="4">
    <source>
        <dbReference type="EMBL" id="ELT96734.1"/>
    </source>
</evidence>
<dbReference type="InterPro" id="IPR043129">
    <property type="entry name" value="ATPase_NBD"/>
</dbReference>
<evidence type="ECO:0000313" key="5">
    <source>
        <dbReference type="EnsemblMetazoa" id="CapteP222488"/>
    </source>
</evidence>
<evidence type="ECO:0000256" key="3">
    <source>
        <dbReference type="ARBA" id="ARBA00022840"/>
    </source>
</evidence>
<dbReference type="HOGENOM" id="CLU_009958_5_3_1"/>
<dbReference type="GO" id="GO:0140662">
    <property type="term" value="F:ATP-dependent protein folding chaperone"/>
    <property type="evidence" value="ECO:0007669"/>
    <property type="project" value="InterPro"/>
</dbReference>
<reference evidence="5" key="3">
    <citation type="submission" date="2015-06" db="UniProtKB">
        <authorList>
            <consortium name="EnsemblMetazoa"/>
        </authorList>
    </citation>
    <scope>IDENTIFICATION</scope>
</reference>
<gene>
    <name evidence="4" type="ORF">CAPTEDRAFT_222488</name>
</gene>
<name>R7TSW4_CAPTE</name>
<dbReference type="STRING" id="283909.R7TSW4"/>
<dbReference type="CDD" id="cd10229">
    <property type="entry name" value="ASKHA_NBD_HSP70_HSPA12"/>
    <property type="match status" value="1"/>
</dbReference>
<evidence type="ECO:0000256" key="2">
    <source>
        <dbReference type="ARBA" id="ARBA00022741"/>
    </source>
</evidence>
<comment type="similarity">
    <text evidence="1">Belongs to the heat shock protein 70 family.</text>
</comment>
<dbReference type="EnsemblMetazoa" id="CapteT222488">
    <property type="protein sequence ID" value="CapteP222488"/>
    <property type="gene ID" value="CapteG222488"/>
</dbReference>
<dbReference type="Pfam" id="PF00012">
    <property type="entry name" value="HSP70"/>
    <property type="match status" value="1"/>
</dbReference>
<dbReference type="EMBL" id="KB308736">
    <property type="protein sequence ID" value="ELT96734.1"/>
    <property type="molecule type" value="Genomic_DNA"/>
</dbReference>
<keyword evidence="6" id="KW-1185">Reference proteome</keyword>
<reference evidence="4 6" key="2">
    <citation type="journal article" date="2013" name="Nature">
        <title>Insights into bilaterian evolution from three spiralian genomes.</title>
        <authorList>
            <person name="Simakov O."/>
            <person name="Marletaz F."/>
            <person name="Cho S.J."/>
            <person name="Edsinger-Gonzales E."/>
            <person name="Havlak P."/>
            <person name="Hellsten U."/>
            <person name="Kuo D.H."/>
            <person name="Larsson T."/>
            <person name="Lv J."/>
            <person name="Arendt D."/>
            <person name="Savage R."/>
            <person name="Osoegawa K."/>
            <person name="de Jong P."/>
            <person name="Grimwood J."/>
            <person name="Chapman J.A."/>
            <person name="Shapiro H."/>
            <person name="Aerts A."/>
            <person name="Otillar R.P."/>
            <person name="Terry A.Y."/>
            <person name="Boore J.L."/>
            <person name="Grigoriev I.V."/>
            <person name="Lindberg D.R."/>
            <person name="Seaver E.C."/>
            <person name="Weisblat D.A."/>
            <person name="Putnam N.H."/>
            <person name="Rokhsar D.S."/>
        </authorList>
    </citation>
    <scope>NUCLEOTIDE SEQUENCE</scope>
    <source>
        <strain evidence="4 6">I ESC-2004</strain>
    </source>
</reference>
<dbReference type="InterPro" id="IPR013126">
    <property type="entry name" value="Hsp_70_fam"/>
</dbReference>
<dbReference type="PANTHER" id="PTHR14187">
    <property type="entry name" value="ALPHA KINASE/ELONGATION FACTOR 2 KINASE"/>
    <property type="match status" value="1"/>
</dbReference>
<protein>
    <submittedName>
        <fullName evidence="4 5">Uncharacterized protein</fullName>
    </submittedName>
</protein>
<evidence type="ECO:0000313" key="6">
    <source>
        <dbReference type="Proteomes" id="UP000014760"/>
    </source>
</evidence>
<sequence>MASVYLDDDYELSAALDIGTTFSGYAYSFKGREKDIEGCKNWGANVSVCNLKTPTAVLVNKDGKFEAFGYEAQERYKSLEEDELQMYSLYERFKMQLQHTEKLDRDSMSMASNQQSLPLMDIFTMTIRYLKDHLLKSVNKRHGRSVDSEKIRWVITVPAIWSDAAKQFMREAASKAGVRDINRPMQLIIALEPEVAGLYVASKYQTSGTSSRETNSFRPGLEYVVMDCGGGTIDVTSYKIQPNQTLNQIYEATGSSFGGTKVDDAFVEFLSQIAGMDVVSTIRQESPIDWLQLMITFDHKKKTIQNEESDTLNIEIPYSMHEITWEVTGRKLIDIVNNQRIPGVKCNKRMLIIDHDIIQDLFRNPVQEIVNHMRKLMRLPQLKNVSMILMVGGFSESPILQAAVKEAFGKRVKVLIPDDASLCVLHGAVAFGHNPNIVTSRVARMTYGQEIWKTYDPETHGADKRRVKVTESIEKQTKIMHIYVKRGEVIKVGQVKEFTFAPSMVNTTEILTNVYCTEKSDVEYVDEEGVEHIGSWTTPLEGKGLDREIKVRVFFGETELVVQTRQIGTRDKEWVQRSFDILSSKKI</sequence>
<dbReference type="AlphaFoldDB" id="R7TSW4"/>
<dbReference type="OrthoDB" id="6127299at2759"/>
<keyword evidence="2" id="KW-0547">Nucleotide-binding</keyword>